<keyword evidence="4" id="KW-0572">Peptidoglycan-anchor</keyword>
<accession>A0A1C6VCT8</accession>
<keyword evidence="1" id="KW-0134">Cell wall</keyword>
<evidence type="ECO:0000256" key="5">
    <source>
        <dbReference type="SAM" id="Phobius"/>
    </source>
</evidence>
<evidence type="ECO:0000256" key="1">
    <source>
        <dbReference type="ARBA" id="ARBA00022512"/>
    </source>
</evidence>
<dbReference type="STRING" id="683228.GA0070617_5379"/>
<gene>
    <name evidence="7" type="ORF">GA0070617_5379</name>
</gene>
<reference evidence="7 8" key="1">
    <citation type="submission" date="2016-06" db="EMBL/GenBank/DDBJ databases">
        <authorList>
            <person name="Kjaerup R.B."/>
            <person name="Dalgaard T.S."/>
            <person name="Juul-Madsen H.R."/>
        </authorList>
    </citation>
    <scope>NUCLEOTIDE SEQUENCE [LARGE SCALE GENOMIC DNA]</scope>
    <source>
        <strain evidence="7 8">DSM 45577</strain>
    </source>
</reference>
<keyword evidence="5" id="KW-0812">Transmembrane</keyword>
<organism evidence="7 8">
    <name type="scientific">Micromonospora yangpuensis</name>
    <dbReference type="NCBI Taxonomy" id="683228"/>
    <lineage>
        <taxon>Bacteria</taxon>
        <taxon>Bacillati</taxon>
        <taxon>Actinomycetota</taxon>
        <taxon>Actinomycetes</taxon>
        <taxon>Micromonosporales</taxon>
        <taxon>Micromonosporaceae</taxon>
        <taxon>Micromonospora</taxon>
    </lineage>
</organism>
<evidence type="ECO:0000256" key="3">
    <source>
        <dbReference type="ARBA" id="ARBA00022729"/>
    </source>
</evidence>
<evidence type="ECO:0000256" key="2">
    <source>
        <dbReference type="ARBA" id="ARBA00022525"/>
    </source>
</evidence>
<dbReference type="AlphaFoldDB" id="A0A1C6VCT8"/>
<name>A0A1C6VCT8_9ACTN</name>
<keyword evidence="2" id="KW-0964">Secreted</keyword>
<protein>
    <submittedName>
        <fullName evidence="7">LPXTG-motif cell wall anchor domain-containing protein</fullName>
    </submittedName>
</protein>
<evidence type="ECO:0000259" key="6">
    <source>
        <dbReference type="Pfam" id="PF00746"/>
    </source>
</evidence>
<dbReference type="Proteomes" id="UP000198937">
    <property type="component" value="Unassembled WGS sequence"/>
</dbReference>
<keyword evidence="8" id="KW-1185">Reference proteome</keyword>
<dbReference type="EMBL" id="FMIA01000002">
    <property type="protein sequence ID" value="SCL64085.1"/>
    <property type="molecule type" value="Genomic_DNA"/>
</dbReference>
<keyword evidence="5" id="KW-0472">Membrane</keyword>
<evidence type="ECO:0000256" key="4">
    <source>
        <dbReference type="ARBA" id="ARBA00023088"/>
    </source>
</evidence>
<proteinExistence type="predicted"/>
<dbReference type="InterPro" id="IPR019931">
    <property type="entry name" value="LPXTG_anchor"/>
</dbReference>
<evidence type="ECO:0000313" key="7">
    <source>
        <dbReference type="EMBL" id="SCL64085.1"/>
    </source>
</evidence>
<feature type="transmembrane region" description="Helical" evidence="5">
    <location>
        <begin position="12"/>
        <end position="35"/>
    </location>
</feature>
<feature type="domain" description="Gram-positive cocci surface proteins LPxTG" evidence="6">
    <location>
        <begin position="4"/>
        <end position="43"/>
    </location>
</feature>
<sequence>MSANQDLPLTGASTAAAGLLGALLLGVGALLVTVAKWGAKTRRRSS</sequence>
<dbReference type="NCBIfam" id="TIGR01167">
    <property type="entry name" value="LPXTG_anchor"/>
    <property type="match status" value="1"/>
</dbReference>
<evidence type="ECO:0000313" key="8">
    <source>
        <dbReference type="Proteomes" id="UP000198937"/>
    </source>
</evidence>
<dbReference type="Pfam" id="PF00746">
    <property type="entry name" value="Gram_pos_anchor"/>
    <property type="match status" value="1"/>
</dbReference>
<keyword evidence="5" id="KW-1133">Transmembrane helix</keyword>
<dbReference type="RefSeq" id="WP_139135775.1">
    <property type="nucleotide sequence ID" value="NZ_BMMJ01000007.1"/>
</dbReference>
<keyword evidence="3" id="KW-0732">Signal</keyword>